<dbReference type="EMBL" id="JBJURJ010000003">
    <property type="protein sequence ID" value="MFM9327836.1"/>
    <property type="molecule type" value="Genomic_DNA"/>
</dbReference>
<accession>A0ACC7NUT8</accession>
<gene>
    <name evidence="1" type="ORF">ACI1P1_05910</name>
</gene>
<evidence type="ECO:0000313" key="2">
    <source>
        <dbReference type="Proteomes" id="UP001631969"/>
    </source>
</evidence>
<reference evidence="1" key="1">
    <citation type="submission" date="2024-12" db="EMBL/GenBank/DDBJ databases">
        <authorList>
            <person name="Wu N."/>
        </authorList>
    </citation>
    <scope>NUCLEOTIDE SEQUENCE</scope>
    <source>
        <strain evidence="1">P15</strain>
    </source>
</reference>
<comment type="caution">
    <text evidence="1">The sequence shown here is derived from an EMBL/GenBank/DDBJ whole genome shotgun (WGS) entry which is preliminary data.</text>
</comment>
<sequence length="344" mass="36584">MKLQTVLRLAAVATVTAMLSTGCSLINKKEGAQSIDPPPTGADAAVQTSAVPVTAETGRQVTLYFKDPKGMVAPLSVYIPKTLEVARKSLEYMVEGAAAVPTGFQAVLPKGTAIKGIDLKADQKLAVVDFSKEFNNYKAEDERKVLEAVVWTLTELDNVEKVSLRVEGKELKEMALAKTPVDPLMSRAMGINLEFGSGLNPGQSVPVTLYFQNKTAEDFSYYVPVTRMVKRTEDVASAAVEQLIKGPDSSKGLASVLAPDTGLLQIQLSQDNTVVTANFNDKLLGSDKLIPASAAQALILSLTETTGAGKVQLMVNGDTKVSATDKTSYAKPVAAPDHINPAKM</sequence>
<proteinExistence type="predicted"/>
<organism evidence="1 2">
    <name type="scientific">Paenibacillus mesotrionivorans</name>
    <dbReference type="NCBI Taxonomy" id="3160968"/>
    <lineage>
        <taxon>Bacteria</taxon>
        <taxon>Bacillati</taxon>
        <taxon>Bacillota</taxon>
        <taxon>Bacilli</taxon>
        <taxon>Bacillales</taxon>
        <taxon>Paenibacillaceae</taxon>
        <taxon>Paenibacillus</taxon>
    </lineage>
</organism>
<dbReference type="Proteomes" id="UP001631969">
    <property type="component" value="Unassembled WGS sequence"/>
</dbReference>
<keyword evidence="2" id="KW-1185">Reference proteome</keyword>
<protein>
    <submittedName>
        <fullName evidence="1">GerMN domain-containing protein</fullName>
    </submittedName>
</protein>
<name>A0ACC7NUT8_9BACL</name>
<evidence type="ECO:0000313" key="1">
    <source>
        <dbReference type="EMBL" id="MFM9327836.1"/>
    </source>
</evidence>